<dbReference type="HAMAP" id="MF_00691">
    <property type="entry name" value="PxpA"/>
    <property type="match status" value="1"/>
</dbReference>
<comment type="catalytic activity">
    <reaction evidence="1">
        <text>5-oxo-L-proline + ATP + 2 H2O = L-glutamate + ADP + phosphate + H(+)</text>
        <dbReference type="Rhea" id="RHEA:10348"/>
        <dbReference type="ChEBI" id="CHEBI:15377"/>
        <dbReference type="ChEBI" id="CHEBI:15378"/>
        <dbReference type="ChEBI" id="CHEBI:29985"/>
        <dbReference type="ChEBI" id="CHEBI:30616"/>
        <dbReference type="ChEBI" id="CHEBI:43474"/>
        <dbReference type="ChEBI" id="CHEBI:58402"/>
        <dbReference type="ChEBI" id="CHEBI:456216"/>
        <dbReference type="EC" id="3.5.2.9"/>
    </reaction>
</comment>
<name>A0ABT6CQ90_9MICC</name>
<dbReference type="InterPro" id="IPR005501">
    <property type="entry name" value="LamB/YcsF/PxpA-like"/>
</dbReference>
<dbReference type="Proteomes" id="UP001220456">
    <property type="component" value="Unassembled WGS sequence"/>
</dbReference>
<dbReference type="NCBIfam" id="NF003814">
    <property type="entry name" value="PRK05406.1-3"/>
    <property type="match status" value="1"/>
</dbReference>
<accession>A0ABT6CQ90</accession>
<dbReference type="InterPro" id="IPR011330">
    <property type="entry name" value="Glyco_hydro/deAcase_b/a-brl"/>
</dbReference>
<comment type="function">
    <text evidence="1">Catalyzes the cleavage of 5-oxoproline to form L-glutamate coupled to the hydrolysis of ATP to ADP and inorganic phosphate.</text>
</comment>
<keyword evidence="3" id="KW-1185">Reference proteome</keyword>
<dbReference type="PANTHER" id="PTHR30292">
    <property type="entry name" value="UNCHARACTERIZED PROTEIN YBGL-RELATED"/>
    <property type="match status" value="1"/>
</dbReference>
<dbReference type="Gene3D" id="3.20.20.370">
    <property type="entry name" value="Glycoside hydrolase/deacetylase"/>
    <property type="match status" value="1"/>
</dbReference>
<dbReference type="CDD" id="cd10787">
    <property type="entry name" value="LamB_YcsF_like"/>
    <property type="match status" value="1"/>
</dbReference>
<evidence type="ECO:0000313" key="2">
    <source>
        <dbReference type="EMBL" id="MDF9276302.1"/>
    </source>
</evidence>
<proteinExistence type="inferred from homology"/>
<dbReference type="PANTHER" id="PTHR30292:SF0">
    <property type="entry name" value="5-OXOPROLINASE SUBUNIT A"/>
    <property type="match status" value="1"/>
</dbReference>
<comment type="subunit">
    <text evidence="1">Forms a complex composed of PxpA, PxpB and PxpC.</text>
</comment>
<reference evidence="2 3" key="1">
    <citation type="journal article" date="2023" name="Int. J. Syst. Evol. Microbiol.">
        <title>Arthrobacter vasquezii sp. nov., isolated from a soil sample from Union Glacier, Antarctica.</title>
        <authorList>
            <person name="Valenzuela-Ibaceta F."/>
            <person name="Carrasco V."/>
            <person name="Lagos-Moraga S."/>
            <person name="Dietz-Vargas C."/>
            <person name="Navarro C.A."/>
            <person name="Perez-Donoso J.M."/>
        </authorList>
    </citation>
    <scope>NUCLEOTIDE SEQUENCE [LARGE SCALE GENOMIC DNA]</scope>
    <source>
        <strain evidence="2 3">EH-1B-1</strain>
    </source>
</reference>
<protein>
    <recommendedName>
        <fullName evidence="1">5-oxoprolinase subunit A</fullName>
        <shortName evidence="1">5-OPase subunit A</shortName>
        <ecNumber evidence="1">3.5.2.9</ecNumber>
    </recommendedName>
    <alternativeName>
        <fullName evidence="1">5-oxoprolinase (ATP-hydrolyzing) subunit A</fullName>
    </alternativeName>
</protein>
<organism evidence="2 3">
    <name type="scientific">Arthrobacter vasquezii</name>
    <dbReference type="NCBI Taxonomy" id="2977629"/>
    <lineage>
        <taxon>Bacteria</taxon>
        <taxon>Bacillati</taxon>
        <taxon>Actinomycetota</taxon>
        <taxon>Actinomycetes</taxon>
        <taxon>Micrococcales</taxon>
        <taxon>Micrococcaceae</taxon>
        <taxon>Arthrobacter</taxon>
    </lineage>
</organism>
<evidence type="ECO:0000256" key="1">
    <source>
        <dbReference type="HAMAP-Rule" id="MF_00691"/>
    </source>
</evidence>
<keyword evidence="1" id="KW-0547">Nucleotide-binding</keyword>
<dbReference type="RefSeq" id="WP_277357082.1">
    <property type="nucleotide sequence ID" value="NZ_JAROKN010000001.1"/>
</dbReference>
<sequence length="259" mass="26990">MIDLVADLGEGFGAYSIGDDQQLLEIVSSANIACGFHAGDPDIMDRTVAECMRRGVGIGAHPSFPDLRGFGRRAMDLSADEVRTDTVYQVGSLAAFAAYHGGVVSHVAPHGKLGNLVAVRPDYAESVAQAVAGVDPRMVIVAQEGELAQAARRHGLQVAIVGIVDRAYQDDGTLVPRGQPGAVLHDAREIVDRTVRMACEGTIVSSSGASLQISPDTILLHGDNPGAVGLARLIRKELEAAGVRIAPVGDVLAAKQEAA</sequence>
<dbReference type="SUPFAM" id="SSF88713">
    <property type="entry name" value="Glycoside hydrolase/deacetylase"/>
    <property type="match status" value="1"/>
</dbReference>
<dbReference type="Pfam" id="PF03746">
    <property type="entry name" value="LamB_YcsF"/>
    <property type="match status" value="1"/>
</dbReference>
<comment type="caution">
    <text evidence="2">The sequence shown here is derived from an EMBL/GenBank/DDBJ whole genome shotgun (WGS) entry which is preliminary data.</text>
</comment>
<evidence type="ECO:0000313" key="3">
    <source>
        <dbReference type="Proteomes" id="UP001220456"/>
    </source>
</evidence>
<gene>
    <name evidence="1" type="primary">pxpA</name>
    <name evidence="2" type="ORF">P4U43_00680</name>
</gene>
<comment type="similarity">
    <text evidence="1">Belongs to the LamB/PxpA family.</text>
</comment>
<dbReference type="EMBL" id="JAROKN010000001">
    <property type="protein sequence ID" value="MDF9276302.1"/>
    <property type="molecule type" value="Genomic_DNA"/>
</dbReference>
<keyword evidence="1" id="KW-0067">ATP-binding</keyword>
<keyword evidence="1" id="KW-0378">Hydrolase</keyword>
<dbReference type="EC" id="3.5.2.9" evidence="1"/>
<dbReference type="NCBIfam" id="NF003816">
    <property type="entry name" value="PRK05406.1-5"/>
    <property type="match status" value="1"/>
</dbReference>